<keyword evidence="3 6" id="KW-0456">Lyase</keyword>
<dbReference type="EMBL" id="AWVH01000005">
    <property type="protein sequence ID" value="ERJ94283.1"/>
    <property type="molecule type" value="Genomic_DNA"/>
</dbReference>
<dbReference type="PANTHER" id="PTHR10889">
    <property type="entry name" value="DEOXYRIBOSE-PHOSPHATE ALDOLASE"/>
    <property type="match status" value="1"/>
</dbReference>
<keyword evidence="4 6" id="KW-0704">Schiff base</keyword>
<dbReference type="SMART" id="SM01133">
    <property type="entry name" value="DeoC"/>
    <property type="match status" value="1"/>
</dbReference>
<comment type="similarity">
    <text evidence="1 6">Belongs to the DeoC/FbaB aldolase family. DeoC type 1 subfamily.</text>
</comment>
<feature type="active site" description="Proton donor/acceptor" evidence="6">
    <location>
        <position position="93"/>
    </location>
</feature>
<comment type="caution">
    <text evidence="7">The sequence shown here is derived from an EMBL/GenBank/DDBJ whole genome shotgun (WGS) entry which is preliminary data.</text>
</comment>
<protein>
    <recommendedName>
        <fullName evidence="6">Deoxyribose-phosphate aldolase</fullName>
        <shortName evidence="6">DERA</shortName>
        <ecNumber evidence="6">4.1.2.4</ecNumber>
    </recommendedName>
    <alternativeName>
        <fullName evidence="6">2-deoxy-D-ribose 5-phosphate aldolase</fullName>
    </alternativeName>
    <alternativeName>
        <fullName evidence="6">Phosphodeoxyriboaldolase</fullName>
        <shortName evidence="6">Deoxyriboaldolase</shortName>
    </alternativeName>
</protein>
<dbReference type="Pfam" id="PF01791">
    <property type="entry name" value="DeoC"/>
    <property type="match status" value="1"/>
</dbReference>
<feature type="active site" description="Proton donor/acceptor" evidence="6">
    <location>
        <position position="184"/>
    </location>
</feature>
<gene>
    <name evidence="6" type="primary">deoC</name>
    <name evidence="7" type="ORF">HMPREF9193_00255</name>
</gene>
<dbReference type="Proteomes" id="UP000016649">
    <property type="component" value="Unassembled WGS sequence"/>
</dbReference>
<evidence type="ECO:0000256" key="5">
    <source>
        <dbReference type="ARBA" id="ARBA00048791"/>
    </source>
</evidence>
<dbReference type="HAMAP" id="MF_00114">
    <property type="entry name" value="DeoC_type1"/>
    <property type="match status" value="1"/>
</dbReference>
<evidence type="ECO:0000256" key="2">
    <source>
        <dbReference type="ARBA" id="ARBA00022490"/>
    </source>
</evidence>
<dbReference type="SUPFAM" id="SSF51569">
    <property type="entry name" value="Aldolase"/>
    <property type="match status" value="1"/>
</dbReference>
<organism evidence="7 8">
    <name type="scientific">Treponema lecithinolyticum ATCC 700332</name>
    <dbReference type="NCBI Taxonomy" id="1321815"/>
    <lineage>
        <taxon>Bacteria</taxon>
        <taxon>Pseudomonadati</taxon>
        <taxon>Spirochaetota</taxon>
        <taxon>Spirochaetia</taxon>
        <taxon>Spirochaetales</taxon>
        <taxon>Treponemataceae</taxon>
        <taxon>Treponema</taxon>
    </lineage>
</organism>
<comment type="catalytic activity">
    <reaction evidence="5 6">
        <text>2-deoxy-D-ribose 5-phosphate = D-glyceraldehyde 3-phosphate + acetaldehyde</text>
        <dbReference type="Rhea" id="RHEA:12821"/>
        <dbReference type="ChEBI" id="CHEBI:15343"/>
        <dbReference type="ChEBI" id="CHEBI:59776"/>
        <dbReference type="ChEBI" id="CHEBI:62877"/>
        <dbReference type="EC" id="4.1.2.4"/>
    </reaction>
</comment>
<comment type="function">
    <text evidence="6">Catalyzes a reversible aldol reaction between acetaldehyde and D-glyceraldehyde 3-phosphate to generate 2-deoxy-D-ribose 5-phosphate.</text>
</comment>
<reference evidence="7 8" key="1">
    <citation type="submission" date="2013-08" db="EMBL/GenBank/DDBJ databases">
        <authorList>
            <person name="Weinstock G."/>
            <person name="Sodergren E."/>
            <person name="Wylie T."/>
            <person name="Fulton L."/>
            <person name="Fulton R."/>
            <person name="Fronick C."/>
            <person name="O'Laughlin M."/>
            <person name="Godfrey J."/>
            <person name="Miner T."/>
            <person name="Herter B."/>
            <person name="Appelbaum E."/>
            <person name="Cordes M."/>
            <person name="Lek S."/>
            <person name="Wollam A."/>
            <person name="Pepin K.H."/>
            <person name="Palsikar V.B."/>
            <person name="Mitreva M."/>
            <person name="Wilson R.K."/>
        </authorList>
    </citation>
    <scope>NUCLEOTIDE SEQUENCE [LARGE SCALE GENOMIC DNA]</scope>
    <source>
        <strain evidence="7 8">ATCC 700332</strain>
    </source>
</reference>
<dbReference type="PIRSF" id="PIRSF001357">
    <property type="entry name" value="DeoC"/>
    <property type="match status" value="1"/>
</dbReference>
<evidence type="ECO:0000256" key="6">
    <source>
        <dbReference type="HAMAP-Rule" id="MF_00114"/>
    </source>
</evidence>
<comment type="subcellular location">
    <subcellularLocation>
        <location evidence="6">Cytoplasm</location>
    </subcellularLocation>
</comment>
<dbReference type="InterPro" id="IPR002915">
    <property type="entry name" value="DeoC/FbaB/LacD_aldolase"/>
</dbReference>
<dbReference type="CDD" id="cd00959">
    <property type="entry name" value="DeoC"/>
    <property type="match status" value="1"/>
</dbReference>
<evidence type="ECO:0000256" key="3">
    <source>
        <dbReference type="ARBA" id="ARBA00023239"/>
    </source>
</evidence>
<evidence type="ECO:0000313" key="7">
    <source>
        <dbReference type="EMBL" id="ERJ94283.1"/>
    </source>
</evidence>
<proteinExistence type="inferred from homology"/>
<dbReference type="InterPro" id="IPR028581">
    <property type="entry name" value="DeoC_typeI"/>
</dbReference>
<dbReference type="EC" id="4.1.2.4" evidence="6"/>
<dbReference type="InterPro" id="IPR013785">
    <property type="entry name" value="Aldolase_TIM"/>
</dbReference>
<evidence type="ECO:0000256" key="4">
    <source>
        <dbReference type="ARBA" id="ARBA00023270"/>
    </source>
</evidence>
<keyword evidence="2 6" id="KW-0963">Cytoplasm</keyword>
<sequence length="217" mass="23356">MENKMNINEYIDHTVLKAAACEQDICKLCDEAKRYKFYSVCVNSCWVPLAVKELKGSLVHVCSVVGFPLGAMAEKAKCFEAKTAAENGADEIDMVINVGLLKSGCDDAVKHEIAEIKKAIGSRVLKVIIETCYLSREEKIKACNLAVEAGADFVKTSTGFGTGGATFEDAQLMLDTVKGKAKVKASGGVRDAQTAKKYLEMGVMRLGTSNGIQIMEG</sequence>
<dbReference type="InterPro" id="IPR011343">
    <property type="entry name" value="DeoC"/>
</dbReference>
<dbReference type="NCBIfam" id="TIGR00126">
    <property type="entry name" value="deoC"/>
    <property type="match status" value="1"/>
</dbReference>
<accession>A0ABN0P1J7</accession>
<dbReference type="Gene3D" id="3.20.20.70">
    <property type="entry name" value="Aldolase class I"/>
    <property type="match status" value="1"/>
</dbReference>
<evidence type="ECO:0000256" key="1">
    <source>
        <dbReference type="ARBA" id="ARBA00010936"/>
    </source>
</evidence>
<feature type="active site" description="Schiff-base intermediate with acetaldehyde" evidence="6">
    <location>
        <position position="155"/>
    </location>
</feature>
<comment type="pathway">
    <text evidence="6">Carbohydrate degradation; 2-deoxy-D-ribose 1-phosphate degradation; D-glyceraldehyde 3-phosphate and acetaldehyde from 2-deoxy-alpha-D-ribose 1-phosphate: step 2/2.</text>
</comment>
<name>A0ABN0P1J7_TRELE</name>
<dbReference type="PANTHER" id="PTHR10889:SF1">
    <property type="entry name" value="DEOXYRIBOSE-PHOSPHATE ALDOLASE"/>
    <property type="match status" value="1"/>
</dbReference>
<evidence type="ECO:0000313" key="8">
    <source>
        <dbReference type="Proteomes" id="UP000016649"/>
    </source>
</evidence>
<keyword evidence="8" id="KW-1185">Reference proteome</keyword>